<reference evidence="1 3" key="1">
    <citation type="journal article" date="2017" name="Nature">
        <title>The sunflower genome provides insights into oil metabolism, flowering and Asterid evolution.</title>
        <authorList>
            <person name="Badouin H."/>
            <person name="Gouzy J."/>
            <person name="Grassa C.J."/>
            <person name="Murat F."/>
            <person name="Staton S.E."/>
            <person name="Cottret L."/>
            <person name="Lelandais-Briere C."/>
            <person name="Owens G.L."/>
            <person name="Carrere S."/>
            <person name="Mayjonade B."/>
            <person name="Legrand L."/>
            <person name="Gill N."/>
            <person name="Kane N.C."/>
            <person name="Bowers J.E."/>
            <person name="Hubner S."/>
            <person name="Bellec A."/>
            <person name="Berard A."/>
            <person name="Berges H."/>
            <person name="Blanchet N."/>
            <person name="Boniface M.C."/>
            <person name="Brunel D."/>
            <person name="Catrice O."/>
            <person name="Chaidir N."/>
            <person name="Claudel C."/>
            <person name="Donnadieu C."/>
            <person name="Faraut T."/>
            <person name="Fievet G."/>
            <person name="Helmstetter N."/>
            <person name="King M."/>
            <person name="Knapp S.J."/>
            <person name="Lai Z."/>
            <person name="Le Paslier M.C."/>
            <person name="Lippi Y."/>
            <person name="Lorenzon L."/>
            <person name="Mandel J.R."/>
            <person name="Marage G."/>
            <person name="Marchand G."/>
            <person name="Marquand E."/>
            <person name="Bret-Mestries E."/>
            <person name="Morien E."/>
            <person name="Nambeesan S."/>
            <person name="Nguyen T."/>
            <person name="Pegot-Espagnet P."/>
            <person name="Pouilly N."/>
            <person name="Raftis F."/>
            <person name="Sallet E."/>
            <person name="Schiex T."/>
            <person name="Thomas J."/>
            <person name="Vandecasteele C."/>
            <person name="Vares D."/>
            <person name="Vear F."/>
            <person name="Vautrin S."/>
            <person name="Crespi M."/>
            <person name="Mangin B."/>
            <person name="Burke J.M."/>
            <person name="Salse J."/>
            <person name="Munos S."/>
            <person name="Vincourt P."/>
            <person name="Rieseberg L.H."/>
            <person name="Langlade N.B."/>
        </authorList>
    </citation>
    <scope>NUCLEOTIDE SEQUENCE [LARGE SCALE GENOMIC DNA]</scope>
    <source>
        <strain evidence="3">cv. SF193</strain>
        <tissue evidence="1">Leaves</tissue>
    </source>
</reference>
<evidence type="ECO:0000313" key="2">
    <source>
        <dbReference type="EMBL" id="OTG16509.1"/>
    </source>
</evidence>
<reference evidence="2" key="2">
    <citation type="submission" date="2017-02" db="EMBL/GenBank/DDBJ databases">
        <title>Sunflower complete genome.</title>
        <authorList>
            <person name="Langlade N."/>
            <person name="Munos S."/>
        </authorList>
    </citation>
    <scope>NUCLEOTIDE SEQUENCE [LARGE SCALE GENOMIC DNA]</scope>
    <source>
        <tissue evidence="2">Leaves</tissue>
    </source>
</reference>
<sequence length="103" mass="12145">MLTCNLHLLSSPTLDSSNPPKIKQTRTQNPLKRLQIDLTMADRSLFTELEHRESHLVRLCIEAATQSVYPVETWRRQRRTFERLPSQLAEPLLHRLCHRSIKF</sequence>
<organism evidence="2 3">
    <name type="scientific">Helianthus annuus</name>
    <name type="common">Common sunflower</name>
    <dbReference type="NCBI Taxonomy" id="4232"/>
    <lineage>
        <taxon>Eukaryota</taxon>
        <taxon>Viridiplantae</taxon>
        <taxon>Streptophyta</taxon>
        <taxon>Embryophyta</taxon>
        <taxon>Tracheophyta</taxon>
        <taxon>Spermatophyta</taxon>
        <taxon>Magnoliopsida</taxon>
        <taxon>eudicotyledons</taxon>
        <taxon>Gunneridae</taxon>
        <taxon>Pentapetalae</taxon>
        <taxon>asterids</taxon>
        <taxon>campanulids</taxon>
        <taxon>Asterales</taxon>
        <taxon>Asteraceae</taxon>
        <taxon>Asteroideae</taxon>
        <taxon>Heliantheae alliance</taxon>
        <taxon>Heliantheae</taxon>
        <taxon>Helianthus</taxon>
    </lineage>
</organism>
<dbReference type="Proteomes" id="UP000215914">
    <property type="component" value="Chromosome 9"/>
</dbReference>
<accession>A0A251U0D7</accession>
<reference evidence="1" key="3">
    <citation type="submission" date="2020-06" db="EMBL/GenBank/DDBJ databases">
        <title>Helianthus annuus Genome sequencing and assembly Release 2.</title>
        <authorList>
            <person name="Gouzy J."/>
            <person name="Langlade N."/>
            <person name="Munos S."/>
        </authorList>
    </citation>
    <scope>NUCLEOTIDE SEQUENCE</scope>
    <source>
        <tissue evidence="1">Leaves</tissue>
    </source>
</reference>
<dbReference type="EMBL" id="CM007898">
    <property type="protein sequence ID" value="OTG16509.1"/>
    <property type="molecule type" value="Genomic_DNA"/>
</dbReference>
<evidence type="ECO:0000313" key="3">
    <source>
        <dbReference type="Proteomes" id="UP000215914"/>
    </source>
</evidence>
<dbReference type="EMBL" id="MNCJ02000324">
    <property type="protein sequence ID" value="KAF5792838.1"/>
    <property type="molecule type" value="Genomic_DNA"/>
</dbReference>
<evidence type="ECO:0000313" key="1">
    <source>
        <dbReference type="EMBL" id="KAF5792838.1"/>
    </source>
</evidence>
<keyword evidence="3" id="KW-1185">Reference proteome</keyword>
<proteinExistence type="predicted"/>
<gene>
    <name evidence="2" type="ORF">HannXRQ_Chr09g0272151</name>
    <name evidence="1" type="ORF">HanXRQr2_Chr09g0410531</name>
</gene>
<dbReference type="AlphaFoldDB" id="A0A251U0D7"/>
<protein>
    <submittedName>
        <fullName evidence="2">Uncharacterized protein</fullName>
    </submittedName>
</protein>
<dbReference type="InParanoid" id="A0A251U0D7"/>
<dbReference type="Gramene" id="mRNA:HanXRQr2_Chr09g0410531">
    <property type="protein sequence ID" value="CDS:HanXRQr2_Chr09g0410531.1"/>
    <property type="gene ID" value="HanXRQr2_Chr09g0410531"/>
</dbReference>
<name>A0A251U0D7_HELAN</name>